<dbReference type="GO" id="GO:0000126">
    <property type="term" value="C:transcription factor TFIIIB complex"/>
    <property type="evidence" value="ECO:0007669"/>
    <property type="project" value="TreeGrafter"/>
</dbReference>
<evidence type="ECO:0000256" key="1">
    <source>
        <dbReference type="SAM" id="MobiDB-lite"/>
    </source>
</evidence>
<dbReference type="InterPro" id="IPR001005">
    <property type="entry name" value="SANT/Myb"/>
</dbReference>
<proteinExistence type="predicted"/>
<feature type="region of interest" description="Disordered" evidence="1">
    <location>
        <begin position="497"/>
        <end position="524"/>
    </location>
</feature>
<feature type="compositionally biased region" description="Basic and acidic residues" evidence="1">
    <location>
        <begin position="314"/>
        <end position="327"/>
    </location>
</feature>
<dbReference type="EMBL" id="JAEPRC010000255">
    <property type="protein sequence ID" value="KAG2202593.1"/>
    <property type="molecule type" value="Genomic_DNA"/>
</dbReference>
<feature type="region of interest" description="Disordered" evidence="1">
    <location>
        <begin position="278"/>
        <end position="363"/>
    </location>
</feature>
<dbReference type="SMART" id="SM00717">
    <property type="entry name" value="SANT"/>
    <property type="match status" value="1"/>
</dbReference>
<protein>
    <recommendedName>
        <fullName evidence="2">Myb-like domain-containing protein</fullName>
    </recommendedName>
</protein>
<dbReference type="GO" id="GO:0070898">
    <property type="term" value="P:RNA polymerase III preinitiation complex assembly"/>
    <property type="evidence" value="ECO:0007669"/>
    <property type="project" value="TreeGrafter"/>
</dbReference>
<feature type="compositionally biased region" description="Basic and acidic residues" evidence="1">
    <location>
        <begin position="279"/>
        <end position="289"/>
    </location>
</feature>
<dbReference type="PANTHER" id="PTHR22929">
    <property type="entry name" value="RNA POLYMERASE III TRANSCRIPTION INITIATION FACTOR B"/>
    <property type="match status" value="1"/>
</dbReference>
<reference evidence="3" key="1">
    <citation type="submission" date="2020-12" db="EMBL/GenBank/DDBJ databases">
        <title>Metabolic potential, ecology and presence of endohyphal bacteria is reflected in genomic diversity of Mucoromycotina.</title>
        <authorList>
            <person name="Muszewska A."/>
            <person name="Okrasinska A."/>
            <person name="Steczkiewicz K."/>
            <person name="Drgas O."/>
            <person name="Orlowska M."/>
            <person name="Perlinska-Lenart U."/>
            <person name="Aleksandrzak-Piekarczyk T."/>
            <person name="Szatraj K."/>
            <person name="Zielenkiewicz U."/>
            <person name="Pilsyk S."/>
            <person name="Malc E."/>
            <person name="Mieczkowski P."/>
            <person name="Kruszewska J.S."/>
            <person name="Biernat P."/>
            <person name="Pawlowska J."/>
        </authorList>
    </citation>
    <scope>NUCLEOTIDE SEQUENCE</scope>
    <source>
        <strain evidence="3">CBS 226.32</strain>
    </source>
</reference>
<dbReference type="Pfam" id="PF15963">
    <property type="entry name" value="Myb_DNA-bind_7"/>
    <property type="match status" value="1"/>
</dbReference>
<feature type="region of interest" description="Disordered" evidence="1">
    <location>
        <begin position="128"/>
        <end position="164"/>
    </location>
</feature>
<comment type="caution">
    <text evidence="3">The sequence shown here is derived from an EMBL/GenBank/DDBJ whole genome shotgun (WGS) entry which is preliminary data.</text>
</comment>
<name>A0A8H7R1M0_9FUNG</name>
<feature type="compositionally biased region" description="Low complexity" evidence="1">
    <location>
        <begin position="153"/>
        <end position="164"/>
    </location>
</feature>
<dbReference type="CDD" id="cd00167">
    <property type="entry name" value="SANT"/>
    <property type="match status" value="1"/>
</dbReference>
<dbReference type="GO" id="GO:0001156">
    <property type="term" value="F:TFIIIC-class transcription factor complex binding"/>
    <property type="evidence" value="ECO:0007669"/>
    <property type="project" value="TreeGrafter"/>
</dbReference>
<organism evidence="3 4">
    <name type="scientific">Mucor plumbeus</name>
    <dbReference type="NCBI Taxonomy" id="97098"/>
    <lineage>
        <taxon>Eukaryota</taxon>
        <taxon>Fungi</taxon>
        <taxon>Fungi incertae sedis</taxon>
        <taxon>Mucoromycota</taxon>
        <taxon>Mucoromycotina</taxon>
        <taxon>Mucoromycetes</taxon>
        <taxon>Mucorales</taxon>
        <taxon>Mucorineae</taxon>
        <taxon>Mucoraceae</taxon>
        <taxon>Mucor</taxon>
    </lineage>
</organism>
<feature type="region of interest" description="Disordered" evidence="1">
    <location>
        <begin position="1"/>
        <end position="61"/>
    </location>
</feature>
<evidence type="ECO:0000259" key="2">
    <source>
        <dbReference type="SMART" id="SM00717"/>
    </source>
</evidence>
<dbReference type="AlphaFoldDB" id="A0A8H7R1M0"/>
<dbReference type="SUPFAM" id="SSF46689">
    <property type="entry name" value="Homeodomain-like"/>
    <property type="match status" value="1"/>
</dbReference>
<feature type="region of interest" description="Disordered" evidence="1">
    <location>
        <begin position="375"/>
        <end position="404"/>
    </location>
</feature>
<sequence>MSSLTSLGVNKNKKGFAPKVNKRKDRKERKSTAGSSSTKNAADISLTTEPPVPTITEPVSKTTDKLVSVPTMINFSEPVPAISTVDASPIVKVQSTSKTIASVEKEPVSIDPKNELLTEEELAINAAVANRKRRRPSDEQPIATSSNPRVVKAPSPMSAPSPIASIDKLDCNIEKKKRGTTFLKVEHMAPDAQKKMQSITEEPQQSADKETTEDFVRIRKESVAPKVDNNVPKIDLDDDQMDYADLLASGEDDDVDVDGDIHVERLMPVYIDVGSPVVHGEETESEPKRAMPRLSKTNSRLKATRYIAPENDSDDNKEGGEDNEQRKSKPTSKKRKAKLLKGKDKALVKKKLTSGKSSKKGGATAISIGIGVPTASSSTSIVPTEAAQVSEEEEEFSDKDSDGNRIIRIRKKRNRGPRKQHKYAYRLVQNMRTLDDIANDPSPADNLEKPMSDFTKDIDGIVSKAFKEMEGLRSEAKKKDEERSKLTAEELDALKKKEAEEERIEKEKKDAAKARDEERRRKELDGQVLAESSNALQVRLVNGEIVLDADSLVVERTEGDVNYGDDPMEVVEENSMTKKVNSSTYGKRKQSSRWDELETALFYDCLSQFGTDFEMIANMMPGRTRNQVRTKFNREEKVCPEKVTEYMISKRKLMDIEKYKEVTGIDLVAVPDDFHEMQLA</sequence>
<dbReference type="InterPro" id="IPR039467">
    <property type="entry name" value="TFIIIB_B''_Myb"/>
</dbReference>
<evidence type="ECO:0000313" key="4">
    <source>
        <dbReference type="Proteomes" id="UP000650833"/>
    </source>
</evidence>
<feature type="domain" description="Myb-like" evidence="2">
    <location>
        <begin position="590"/>
        <end position="638"/>
    </location>
</feature>
<keyword evidence="4" id="KW-1185">Reference proteome</keyword>
<gene>
    <name evidence="3" type="ORF">INT46_011666</name>
</gene>
<feature type="compositionally biased region" description="Basic residues" evidence="1">
    <location>
        <begin position="11"/>
        <end position="29"/>
    </location>
</feature>
<evidence type="ECO:0000313" key="3">
    <source>
        <dbReference type="EMBL" id="KAG2202593.1"/>
    </source>
</evidence>
<feature type="compositionally biased region" description="Basic residues" evidence="1">
    <location>
        <begin position="348"/>
        <end position="359"/>
    </location>
</feature>
<dbReference type="OrthoDB" id="272624at2759"/>
<dbReference type="Gene3D" id="1.20.58.1880">
    <property type="match status" value="1"/>
</dbReference>
<dbReference type="InterPro" id="IPR009057">
    <property type="entry name" value="Homeodomain-like_sf"/>
</dbReference>
<feature type="compositionally biased region" description="Basic residues" evidence="1">
    <location>
        <begin position="328"/>
        <end position="340"/>
    </location>
</feature>
<dbReference type="PANTHER" id="PTHR22929:SF0">
    <property type="entry name" value="TRANSCRIPTION FACTOR TFIIIB COMPONENT B'' HOMOLOG"/>
    <property type="match status" value="1"/>
</dbReference>
<accession>A0A8H7R1M0</accession>
<dbReference type="Proteomes" id="UP000650833">
    <property type="component" value="Unassembled WGS sequence"/>
</dbReference>